<dbReference type="AlphaFoldDB" id="D3F9Q4"/>
<dbReference type="InterPro" id="IPR041490">
    <property type="entry name" value="KstR2_TetR_C"/>
</dbReference>
<dbReference type="PANTHER" id="PTHR30055:SF226">
    <property type="entry name" value="HTH-TYPE TRANSCRIPTIONAL REGULATOR PKSA"/>
    <property type="match status" value="1"/>
</dbReference>
<dbReference type="HOGENOM" id="CLU_069356_12_0_11"/>
<sequence length="195" mass="20347">MSAPAIPATRERLLRAAHELTQEGGYASASVAAIAARAGVTASAMYRHFPSKADLFVELFRAVCGREIAAAQAAAERPGTVVERVEAVIATFAERALRNPRLAWALLAEPVDPLVDAERLAYRRDYRERIAGMLREGVAAGELPPQDEALTAAALVGGVGEALVGPLSPLAAGAPPSAELVAALRTFTRRAVGAA</sequence>
<dbReference type="Proteomes" id="UP000008229">
    <property type="component" value="Chromosome"/>
</dbReference>
<dbReference type="InterPro" id="IPR050109">
    <property type="entry name" value="HTH-type_TetR-like_transc_reg"/>
</dbReference>
<dbReference type="GO" id="GO:0003700">
    <property type="term" value="F:DNA-binding transcription factor activity"/>
    <property type="evidence" value="ECO:0007669"/>
    <property type="project" value="TreeGrafter"/>
</dbReference>
<feature type="domain" description="HTH tetR-type" evidence="3">
    <location>
        <begin position="7"/>
        <end position="67"/>
    </location>
</feature>
<dbReference type="PANTHER" id="PTHR30055">
    <property type="entry name" value="HTH-TYPE TRANSCRIPTIONAL REGULATOR RUTR"/>
    <property type="match status" value="1"/>
</dbReference>
<dbReference type="KEGG" id="cwo:Cwoe_2697"/>
<reference evidence="4 5" key="1">
    <citation type="journal article" date="2010" name="Stand. Genomic Sci.">
        <title>Complete genome sequence of Conexibacter woesei type strain (ID131577).</title>
        <authorList>
            <person name="Pukall R."/>
            <person name="Lapidus A."/>
            <person name="Glavina Del Rio T."/>
            <person name="Copeland A."/>
            <person name="Tice H."/>
            <person name="Cheng J.-F."/>
            <person name="Lucas S."/>
            <person name="Chen F."/>
            <person name="Nolan M."/>
            <person name="Bruce D."/>
            <person name="Goodwin L."/>
            <person name="Pitluck S."/>
            <person name="Mavromatis K."/>
            <person name="Ivanova N."/>
            <person name="Ovchinnikova G."/>
            <person name="Pati A."/>
            <person name="Chen A."/>
            <person name="Palaniappan K."/>
            <person name="Land M."/>
            <person name="Hauser L."/>
            <person name="Chang Y.-J."/>
            <person name="Jeffries C.D."/>
            <person name="Chain P."/>
            <person name="Meincke L."/>
            <person name="Sims D."/>
            <person name="Brettin T."/>
            <person name="Detter J.C."/>
            <person name="Rohde M."/>
            <person name="Goeker M."/>
            <person name="Bristow J."/>
            <person name="Eisen J.A."/>
            <person name="Markowitz V."/>
            <person name="Kyrpides N.C."/>
            <person name="Klenk H.-P."/>
            <person name="Hugenholtz P."/>
        </authorList>
    </citation>
    <scope>NUCLEOTIDE SEQUENCE [LARGE SCALE GENOMIC DNA]</scope>
    <source>
        <strain evidence="5">DSM 14684 / CIP 108061 / JCM 11494 / NBRC 100937 / ID131577</strain>
    </source>
</reference>
<evidence type="ECO:0000313" key="5">
    <source>
        <dbReference type="Proteomes" id="UP000008229"/>
    </source>
</evidence>
<dbReference type="OrthoDB" id="63332at2"/>
<dbReference type="eggNOG" id="COG1309">
    <property type="taxonomic scope" value="Bacteria"/>
</dbReference>
<evidence type="ECO:0000256" key="2">
    <source>
        <dbReference type="PROSITE-ProRule" id="PRU00335"/>
    </source>
</evidence>
<organism evidence="4 5">
    <name type="scientific">Conexibacter woesei (strain DSM 14684 / CCUG 47730 / CIP 108061 / JCM 11494 / NBRC 100937 / ID131577)</name>
    <dbReference type="NCBI Taxonomy" id="469383"/>
    <lineage>
        <taxon>Bacteria</taxon>
        <taxon>Bacillati</taxon>
        <taxon>Actinomycetota</taxon>
        <taxon>Thermoleophilia</taxon>
        <taxon>Solirubrobacterales</taxon>
        <taxon>Conexibacteraceae</taxon>
        <taxon>Conexibacter</taxon>
    </lineage>
</organism>
<dbReference type="GO" id="GO:0000976">
    <property type="term" value="F:transcription cis-regulatory region binding"/>
    <property type="evidence" value="ECO:0007669"/>
    <property type="project" value="TreeGrafter"/>
</dbReference>
<dbReference type="Gene3D" id="1.10.357.10">
    <property type="entry name" value="Tetracycline Repressor, domain 2"/>
    <property type="match status" value="1"/>
</dbReference>
<proteinExistence type="predicted"/>
<evidence type="ECO:0000259" key="3">
    <source>
        <dbReference type="PROSITE" id="PS50977"/>
    </source>
</evidence>
<dbReference type="Pfam" id="PF00440">
    <property type="entry name" value="TetR_N"/>
    <property type="match status" value="1"/>
</dbReference>
<dbReference type="Gene3D" id="1.10.10.60">
    <property type="entry name" value="Homeodomain-like"/>
    <property type="match status" value="1"/>
</dbReference>
<gene>
    <name evidence="4" type="ordered locus">Cwoe_2697</name>
</gene>
<accession>D3F9Q4</accession>
<dbReference type="RefSeq" id="WP_012934167.1">
    <property type="nucleotide sequence ID" value="NC_013739.1"/>
</dbReference>
<dbReference type="SUPFAM" id="SSF48498">
    <property type="entry name" value="Tetracyclin repressor-like, C-terminal domain"/>
    <property type="match status" value="1"/>
</dbReference>
<protein>
    <submittedName>
        <fullName evidence="4">Transcriptional regulator, TetR family</fullName>
    </submittedName>
</protein>
<dbReference type="PRINTS" id="PR00455">
    <property type="entry name" value="HTHTETR"/>
</dbReference>
<feature type="DNA-binding region" description="H-T-H motif" evidence="2">
    <location>
        <begin position="30"/>
        <end position="49"/>
    </location>
</feature>
<keyword evidence="1 2" id="KW-0238">DNA-binding</keyword>
<dbReference type="STRING" id="469383.Cwoe_2697"/>
<evidence type="ECO:0000256" key="1">
    <source>
        <dbReference type="ARBA" id="ARBA00023125"/>
    </source>
</evidence>
<name>D3F9Q4_CONWI</name>
<dbReference type="SUPFAM" id="SSF46689">
    <property type="entry name" value="Homeodomain-like"/>
    <property type="match status" value="1"/>
</dbReference>
<keyword evidence="5" id="KW-1185">Reference proteome</keyword>
<evidence type="ECO:0000313" key="4">
    <source>
        <dbReference type="EMBL" id="ADB51116.1"/>
    </source>
</evidence>
<dbReference type="InterPro" id="IPR036271">
    <property type="entry name" value="Tet_transcr_reg_TetR-rel_C_sf"/>
</dbReference>
<dbReference type="Pfam" id="PF17932">
    <property type="entry name" value="TetR_C_24"/>
    <property type="match status" value="1"/>
</dbReference>
<dbReference type="InterPro" id="IPR001647">
    <property type="entry name" value="HTH_TetR"/>
</dbReference>
<dbReference type="EMBL" id="CP001854">
    <property type="protein sequence ID" value="ADB51116.1"/>
    <property type="molecule type" value="Genomic_DNA"/>
</dbReference>
<dbReference type="InterPro" id="IPR009057">
    <property type="entry name" value="Homeodomain-like_sf"/>
</dbReference>
<reference evidence="5" key="2">
    <citation type="submission" date="2010-01" db="EMBL/GenBank/DDBJ databases">
        <title>The complete genome of Conexibacter woesei DSM 14684.</title>
        <authorList>
            <consortium name="US DOE Joint Genome Institute (JGI-PGF)"/>
            <person name="Lucas S."/>
            <person name="Copeland A."/>
            <person name="Lapidus A."/>
            <person name="Glavina del Rio T."/>
            <person name="Dalin E."/>
            <person name="Tice H."/>
            <person name="Bruce D."/>
            <person name="Goodwin L."/>
            <person name="Pitluck S."/>
            <person name="Kyrpides N."/>
            <person name="Mavromatis K."/>
            <person name="Ivanova N."/>
            <person name="Mikhailova N."/>
            <person name="Chertkov O."/>
            <person name="Brettin T."/>
            <person name="Detter J.C."/>
            <person name="Han C."/>
            <person name="Larimer F."/>
            <person name="Land M."/>
            <person name="Hauser L."/>
            <person name="Markowitz V."/>
            <person name="Cheng J.-F."/>
            <person name="Hugenholtz P."/>
            <person name="Woyke T."/>
            <person name="Wu D."/>
            <person name="Pukall R."/>
            <person name="Steenblock K."/>
            <person name="Schneider S."/>
            <person name="Klenk H.-P."/>
            <person name="Eisen J.A."/>
        </authorList>
    </citation>
    <scope>NUCLEOTIDE SEQUENCE [LARGE SCALE GENOMIC DNA]</scope>
    <source>
        <strain evidence="5">DSM 14684 / CIP 108061 / JCM 11494 / NBRC 100937 / ID131577</strain>
    </source>
</reference>
<dbReference type="PROSITE" id="PS50977">
    <property type="entry name" value="HTH_TETR_2"/>
    <property type="match status" value="1"/>
</dbReference>